<dbReference type="PROSITE" id="PS50088">
    <property type="entry name" value="ANK_REPEAT"/>
    <property type="match status" value="1"/>
</dbReference>
<sequence>MLVMDIIYIMVVCHRTALIEASSRGCNSIVEFLLNNNCDLNKADIDGVTALHAASQAGHVETVESLLNSGASPHVKDTDGSTPLTAVCSCVGDELTNHVQVAKLLLQNRM</sequence>
<evidence type="ECO:0000313" key="4">
    <source>
        <dbReference type="EMBL" id="KAF6016548.1"/>
    </source>
</evidence>
<dbReference type="Gene3D" id="1.25.40.20">
    <property type="entry name" value="Ankyrin repeat-containing domain"/>
    <property type="match status" value="1"/>
</dbReference>
<dbReference type="PANTHER" id="PTHR24171:SF9">
    <property type="entry name" value="ANKYRIN REPEAT DOMAIN-CONTAINING PROTEIN 39"/>
    <property type="match status" value="1"/>
</dbReference>
<dbReference type="SMART" id="SM00248">
    <property type="entry name" value="ANK"/>
    <property type="match status" value="3"/>
</dbReference>
<proteinExistence type="predicted"/>
<dbReference type="EMBL" id="VXIV02003514">
    <property type="protein sequence ID" value="KAF6016548.1"/>
    <property type="molecule type" value="Genomic_DNA"/>
</dbReference>
<organism evidence="4 5">
    <name type="scientific">Bugula neritina</name>
    <name type="common">Brown bryozoan</name>
    <name type="synonym">Sertularia neritina</name>
    <dbReference type="NCBI Taxonomy" id="10212"/>
    <lineage>
        <taxon>Eukaryota</taxon>
        <taxon>Metazoa</taxon>
        <taxon>Spiralia</taxon>
        <taxon>Lophotrochozoa</taxon>
        <taxon>Bryozoa</taxon>
        <taxon>Gymnolaemata</taxon>
        <taxon>Cheilostomatida</taxon>
        <taxon>Flustrina</taxon>
        <taxon>Buguloidea</taxon>
        <taxon>Bugulidae</taxon>
        <taxon>Bugula</taxon>
    </lineage>
</organism>
<reference evidence="4" key="1">
    <citation type="submission" date="2020-06" db="EMBL/GenBank/DDBJ databases">
        <title>Draft genome of Bugula neritina, a colonial animal packing powerful symbionts and potential medicines.</title>
        <authorList>
            <person name="Rayko M."/>
        </authorList>
    </citation>
    <scope>NUCLEOTIDE SEQUENCE [LARGE SCALE GENOMIC DNA]</scope>
    <source>
        <strain evidence="4">Kwan_BN1</strain>
    </source>
</reference>
<name>A0A7J7ITK1_BUGNE</name>
<dbReference type="AlphaFoldDB" id="A0A7J7ITK1"/>
<evidence type="ECO:0000256" key="1">
    <source>
        <dbReference type="ARBA" id="ARBA00022737"/>
    </source>
</evidence>
<keyword evidence="5" id="KW-1185">Reference proteome</keyword>
<accession>A0A7J7ITK1</accession>
<keyword evidence="2 3" id="KW-0040">ANK repeat</keyword>
<dbReference type="Pfam" id="PF12796">
    <property type="entry name" value="Ank_2"/>
    <property type="match status" value="1"/>
</dbReference>
<comment type="caution">
    <text evidence="4">The sequence shown here is derived from an EMBL/GenBank/DDBJ whole genome shotgun (WGS) entry which is preliminary data.</text>
</comment>
<evidence type="ECO:0000313" key="5">
    <source>
        <dbReference type="Proteomes" id="UP000593567"/>
    </source>
</evidence>
<evidence type="ECO:0000256" key="3">
    <source>
        <dbReference type="PROSITE-ProRule" id="PRU00023"/>
    </source>
</evidence>
<dbReference type="InterPro" id="IPR002110">
    <property type="entry name" value="Ankyrin_rpt"/>
</dbReference>
<gene>
    <name evidence="4" type="ORF">EB796_025141</name>
</gene>
<dbReference type="SUPFAM" id="SSF48403">
    <property type="entry name" value="Ankyrin repeat"/>
    <property type="match status" value="1"/>
</dbReference>
<dbReference type="PANTHER" id="PTHR24171">
    <property type="entry name" value="ANKYRIN REPEAT DOMAIN-CONTAINING PROTEIN 39-RELATED"/>
    <property type="match status" value="1"/>
</dbReference>
<dbReference type="OrthoDB" id="6135663at2759"/>
<dbReference type="Proteomes" id="UP000593567">
    <property type="component" value="Unassembled WGS sequence"/>
</dbReference>
<dbReference type="PROSITE" id="PS50297">
    <property type="entry name" value="ANK_REP_REGION"/>
    <property type="match status" value="1"/>
</dbReference>
<protein>
    <submittedName>
        <fullName evidence="4">Uncharacterized protein</fullName>
    </submittedName>
</protein>
<evidence type="ECO:0000256" key="2">
    <source>
        <dbReference type="ARBA" id="ARBA00023043"/>
    </source>
</evidence>
<feature type="repeat" description="ANK" evidence="3">
    <location>
        <begin position="46"/>
        <end position="78"/>
    </location>
</feature>
<dbReference type="InterPro" id="IPR036770">
    <property type="entry name" value="Ankyrin_rpt-contain_sf"/>
</dbReference>
<keyword evidence="1" id="KW-0677">Repeat</keyword>